<dbReference type="CDD" id="cd02736">
    <property type="entry name" value="RNAP_III_Rpc1_C"/>
    <property type="match status" value="1"/>
</dbReference>
<proteinExistence type="inferred from homology"/>
<dbReference type="PANTHER" id="PTHR48446:SF1">
    <property type="entry name" value="DNA-DIRECTED RNA POLYMERASE SUBUNIT BETA' N-TERMINAL SECTION"/>
    <property type="match status" value="1"/>
</dbReference>
<dbReference type="Pfam" id="PF04997">
    <property type="entry name" value="RNA_pol_Rpb1_1"/>
    <property type="match status" value="1"/>
</dbReference>
<dbReference type="Pfam" id="PF05000">
    <property type="entry name" value="RNA_pol_Rpb1_4"/>
    <property type="match status" value="1"/>
</dbReference>
<name>A0A7R9QA28_9ACAR</name>
<dbReference type="InterPro" id="IPR007080">
    <property type="entry name" value="RNA_pol_Rpb1_1"/>
</dbReference>
<keyword evidence="4 13" id="KW-0240">DNA-directed RNA polymerase</keyword>
<dbReference type="Proteomes" id="UP000728032">
    <property type="component" value="Unassembled WGS sequence"/>
</dbReference>
<dbReference type="Gene3D" id="1.10.150.390">
    <property type="match status" value="1"/>
</dbReference>
<evidence type="ECO:0000256" key="13">
    <source>
        <dbReference type="RuleBase" id="RU004279"/>
    </source>
</evidence>
<dbReference type="InterPro" id="IPR000722">
    <property type="entry name" value="RNA_pol_asu"/>
</dbReference>
<keyword evidence="9" id="KW-0460">Magnesium</keyword>
<dbReference type="InterPro" id="IPR038120">
    <property type="entry name" value="Rpb1_funnel_sf"/>
</dbReference>
<dbReference type="Gene3D" id="1.10.274.100">
    <property type="entry name" value="RNA polymerase Rpb1, domain 3"/>
    <property type="match status" value="1"/>
</dbReference>
<dbReference type="Pfam" id="PF04983">
    <property type="entry name" value="RNA_pol_Rpb1_3"/>
    <property type="match status" value="1"/>
</dbReference>
<evidence type="ECO:0000256" key="12">
    <source>
        <dbReference type="ARBA" id="ARBA00048552"/>
    </source>
</evidence>
<dbReference type="GO" id="GO:0000428">
    <property type="term" value="C:DNA-directed RNA polymerase complex"/>
    <property type="evidence" value="ECO:0007669"/>
    <property type="project" value="UniProtKB-KW"/>
</dbReference>
<dbReference type="InterPro" id="IPR006592">
    <property type="entry name" value="RNA_pol_N"/>
</dbReference>
<keyword evidence="11" id="KW-0539">Nucleus</keyword>
<dbReference type="SMART" id="SM00663">
    <property type="entry name" value="RPOLA_N"/>
    <property type="match status" value="1"/>
</dbReference>
<dbReference type="SUPFAM" id="SSF64484">
    <property type="entry name" value="beta and beta-prime subunits of DNA dependent RNA-polymerase"/>
    <property type="match status" value="1"/>
</dbReference>
<dbReference type="Gene3D" id="2.40.40.20">
    <property type="match status" value="2"/>
</dbReference>
<dbReference type="Gene3D" id="3.30.1490.180">
    <property type="entry name" value="RNA polymerase ii"/>
    <property type="match status" value="1"/>
</dbReference>
<evidence type="ECO:0000256" key="4">
    <source>
        <dbReference type="ARBA" id="ARBA00022478"/>
    </source>
</evidence>
<comment type="catalytic activity">
    <reaction evidence="12 13">
        <text>RNA(n) + a ribonucleoside 5'-triphosphate = RNA(n+1) + diphosphate</text>
        <dbReference type="Rhea" id="RHEA:21248"/>
        <dbReference type="Rhea" id="RHEA-COMP:14527"/>
        <dbReference type="Rhea" id="RHEA-COMP:17342"/>
        <dbReference type="ChEBI" id="CHEBI:33019"/>
        <dbReference type="ChEBI" id="CHEBI:61557"/>
        <dbReference type="ChEBI" id="CHEBI:140395"/>
        <dbReference type="EC" id="2.7.7.6"/>
    </reaction>
</comment>
<organism evidence="15">
    <name type="scientific">Oppiella nova</name>
    <dbReference type="NCBI Taxonomy" id="334625"/>
    <lineage>
        <taxon>Eukaryota</taxon>
        <taxon>Metazoa</taxon>
        <taxon>Ecdysozoa</taxon>
        <taxon>Arthropoda</taxon>
        <taxon>Chelicerata</taxon>
        <taxon>Arachnida</taxon>
        <taxon>Acari</taxon>
        <taxon>Acariformes</taxon>
        <taxon>Sarcoptiformes</taxon>
        <taxon>Oribatida</taxon>
        <taxon>Brachypylina</taxon>
        <taxon>Oppioidea</taxon>
        <taxon>Oppiidae</taxon>
        <taxon>Oppiella</taxon>
    </lineage>
</organism>
<dbReference type="InterPro" id="IPR007081">
    <property type="entry name" value="RNA_pol_Rpb1_5"/>
</dbReference>
<dbReference type="Pfam" id="PF00623">
    <property type="entry name" value="RNA_pol_Rpb1_2"/>
    <property type="match status" value="2"/>
</dbReference>
<dbReference type="InterPro" id="IPR035697">
    <property type="entry name" value="RNAP_III_RPC1_N"/>
</dbReference>
<dbReference type="OrthoDB" id="270392at2759"/>
<dbReference type="PANTHER" id="PTHR48446">
    <property type="entry name" value="DNA-DIRECTED RNA POLYMERASE SUBUNIT BETA' N-TERMINAL SECTION"/>
    <property type="match status" value="1"/>
</dbReference>
<dbReference type="GO" id="GO:0006351">
    <property type="term" value="P:DNA-templated transcription"/>
    <property type="evidence" value="ECO:0007669"/>
    <property type="project" value="InterPro"/>
</dbReference>
<dbReference type="InterPro" id="IPR042102">
    <property type="entry name" value="RNA_pol_Rpb1_3_sf"/>
</dbReference>
<dbReference type="Gene3D" id="4.10.860.120">
    <property type="entry name" value="RNA polymerase II, clamp domain"/>
    <property type="match status" value="1"/>
</dbReference>
<dbReference type="GO" id="GO:0003899">
    <property type="term" value="F:DNA-directed RNA polymerase activity"/>
    <property type="evidence" value="ECO:0007669"/>
    <property type="project" value="UniProtKB-EC"/>
</dbReference>
<evidence type="ECO:0000256" key="10">
    <source>
        <dbReference type="ARBA" id="ARBA00023163"/>
    </source>
</evidence>
<dbReference type="InterPro" id="IPR044893">
    <property type="entry name" value="RNA_pol_Rpb1_clamp_domain"/>
</dbReference>
<comment type="subcellular location">
    <subcellularLocation>
        <location evidence="1">Nucleus</location>
    </subcellularLocation>
</comment>
<dbReference type="EC" id="2.7.7.6" evidence="13"/>
<dbReference type="InterPro" id="IPR007083">
    <property type="entry name" value="RNA_pol_Rpb1_4"/>
</dbReference>
<dbReference type="EMBL" id="OC914875">
    <property type="protein sequence ID" value="CAD7637113.1"/>
    <property type="molecule type" value="Genomic_DNA"/>
</dbReference>
<dbReference type="GO" id="GO:0003677">
    <property type="term" value="F:DNA binding"/>
    <property type="evidence" value="ECO:0007669"/>
    <property type="project" value="InterPro"/>
</dbReference>
<dbReference type="GO" id="GO:0046872">
    <property type="term" value="F:metal ion binding"/>
    <property type="evidence" value="ECO:0007669"/>
    <property type="project" value="UniProtKB-KW"/>
</dbReference>
<evidence type="ECO:0000313" key="16">
    <source>
        <dbReference type="Proteomes" id="UP000728032"/>
    </source>
</evidence>
<evidence type="ECO:0000256" key="6">
    <source>
        <dbReference type="ARBA" id="ARBA00022695"/>
    </source>
</evidence>
<evidence type="ECO:0000313" key="15">
    <source>
        <dbReference type="EMBL" id="CAD7637113.1"/>
    </source>
</evidence>
<keyword evidence="16" id="KW-1185">Reference proteome</keyword>
<dbReference type="FunFam" id="1.10.150.390:FF:000004">
    <property type="entry name" value="DNA-directed RNA polymerase subunit"/>
    <property type="match status" value="1"/>
</dbReference>
<dbReference type="FunFam" id="1.10.274.100:FF:000003">
    <property type="entry name" value="DNA-directed RNA polymerase subunit"/>
    <property type="match status" value="1"/>
</dbReference>
<keyword evidence="7" id="KW-0479">Metal-binding</keyword>
<dbReference type="Gene3D" id="6.10.250.2940">
    <property type="match status" value="1"/>
</dbReference>
<comment type="subunit">
    <text evidence="3">Component of the RNA polymerase III (Pol III) complex consisting of 17 subunits.</text>
</comment>
<feature type="domain" description="RNA polymerase N-terminal" evidence="14">
    <location>
        <begin position="248"/>
        <end position="524"/>
    </location>
</feature>
<dbReference type="InterPro" id="IPR007066">
    <property type="entry name" value="RNA_pol_Rpb1_3"/>
</dbReference>
<evidence type="ECO:0000256" key="1">
    <source>
        <dbReference type="ARBA" id="ARBA00004123"/>
    </source>
</evidence>
<dbReference type="Pfam" id="PF04998">
    <property type="entry name" value="RNA_pol_Rpb1_5"/>
    <property type="match status" value="1"/>
</dbReference>
<evidence type="ECO:0000256" key="11">
    <source>
        <dbReference type="ARBA" id="ARBA00023242"/>
    </source>
</evidence>
<dbReference type="Gene3D" id="6.20.50.80">
    <property type="match status" value="1"/>
</dbReference>
<evidence type="ECO:0000256" key="2">
    <source>
        <dbReference type="ARBA" id="ARBA00006460"/>
    </source>
</evidence>
<reference evidence="15" key="1">
    <citation type="submission" date="2020-11" db="EMBL/GenBank/DDBJ databases">
        <authorList>
            <person name="Tran Van P."/>
        </authorList>
    </citation>
    <scope>NUCLEOTIDE SEQUENCE</scope>
</reference>
<dbReference type="FunFam" id="2.40.40.20:FF:000019">
    <property type="entry name" value="DNA-directed RNA polymerase II subunit RPB1"/>
    <property type="match status" value="1"/>
</dbReference>
<keyword evidence="8" id="KW-0862">Zinc</keyword>
<gene>
    <name evidence="15" type="ORF">ONB1V03_LOCUS619</name>
</gene>
<evidence type="ECO:0000259" key="14">
    <source>
        <dbReference type="SMART" id="SM00663"/>
    </source>
</evidence>
<evidence type="ECO:0000256" key="3">
    <source>
        <dbReference type="ARBA" id="ARBA00011206"/>
    </source>
</evidence>
<evidence type="ECO:0000256" key="5">
    <source>
        <dbReference type="ARBA" id="ARBA00022679"/>
    </source>
</evidence>
<keyword evidence="10 13" id="KW-0804">Transcription</keyword>
<accession>A0A7R9QA28</accession>
<protein>
    <recommendedName>
        <fullName evidence="13">DNA-directed RNA polymerase subunit</fullName>
        <ecNumber evidence="13">2.7.7.6</ecNumber>
    </recommendedName>
</protein>
<dbReference type="EMBL" id="CAJPVJ010000050">
    <property type="protein sequence ID" value="CAG2159655.1"/>
    <property type="molecule type" value="Genomic_DNA"/>
</dbReference>
<comment type="function">
    <text evidence="13">DNA-dependent RNA polymerase catalyzes the transcription of DNA into RNA using the four ribonucleoside triphosphates as substrates.</text>
</comment>
<dbReference type="InterPro" id="IPR035698">
    <property type="entry name" value="RNAP_III_Rpc1_C"/>
</dbReference>
<evidence type="ECO:0000256" key="9">
    <source>
        <dbReference type="ARBA" id="ARBA00022842"/>
    </source>
</evidence>
<evidence type="ECO:0000256" key="7">
    <source>
        <dbReference type="ARBA" id="ARBA00022723"/>
    </source>
</evidence>
<evidence type="ECO:0000256" key="8">
    <source>
        <dbReference type="ARBA" id="ARBA00022833"/>
    </source>
</evidence>
<dbReference type="CDD" id="cd02583">
    <property type="entry name" value="RNAP_III_RPC1_N"/>
    <property type="match status" value="1"/>
</dbReference>
<keyword evidence="6 13" id="KW-0548">Nucleotidyltransferase</keyword>
<keyword evidence="5 13" id="KW-0808">Transferase</keyword>
<sequence>MEKEQFRGCDVGVKLSELSFNIPNAIDVRKQSHIQCINKMLYDSNAGKSRKPAVFGVLDTRLGTSQKDLKCETCGHGLAECVGHFGFIDLALPVFHVGYFRFIVYILQSICKKCSRCLLPIESRNRYVWKFRKPDLSFLEKKAIHKEMVDKCKKVKCCPFCSAFNGPVKKISLYKIIHAMTPTTTSKSKSEDIMIENFTEIAFNNEEIIDFIKKTKSELLDPIRVLDLFKRIPEKDFPFLVIRSHRPEDLILTRIPVPPSCIRPSVISELETGTNEDDLTIKLSEVIFVNDIIAKRKSSGAHMGMIVEDWDFLQLQLALYINSEISGIPFNMRPKKPSRGLVQRLKGKHGRFRGNLSGKRVDFSSRSVISPDPNLQIDEVGVPEHIAKILTYPERICIENRFLKYGNRKAVAGKLKNGDVVERHLCNGDIVLFNRQPSLHKLSIMCHKAKVHKHRTLQFNECVCTPYNADFDGDEMNLHLLQTEEAKAEASVLMGTKNNILTPRNGEPLIAAIQDFITGAYLLTQKDVFFDRSKAIQIISSIMAGTDSKTMIDLPKPCIMVPCALWSGKQIFSLILKPNNSSDLNVNLRTKGKNYCGKDEDLCVNDSFVVIRNSQLLCGCVEKGTLGSGSKNNIFYCVLREYNGDYAGLVMWRLARVASYFIAQRGFSLGIEDVTPTAGLMAAKSLLFEKGYKKVDEYIAKLRDGKLESMAGRSPEETLESMINKELSEIRDHAGKACVKELGTKNSPLLMAMCGSKGSLINVSQMVACVGQQTIRGERVPDGFGDRTLPHFGHKEKSPLAKGFVENSFYSGLTTTEFFFHTMAGREGLLDTAVKTAETGYMQRRLVKALEDLVSHYDGSVRNSCGDVIQFIYGDDCLDPSNMEESSRLINLERLLQHTCAVHSCKEEPPLSCHEIRESYEKQMNEMNSNVSSDFRKELKVFLENFIEKLDKIQMRFDSYCDNKAVKEIQRLTKTQLQKFLFACGDKYLRARIEPGTAVGAICAQSIGEPATQMTLKTFHFAGVASMNITQGVPRIKELINANKTISTPIICAILQNNTNPEMARAVKMRIEKTTLREVCEYLEEVVTRDDCFVLIKLYMDRIKLLNLEVNAYSIQESIAKQLRISLNKISIVDDEESMLTVSAINTDTWTLREALCKVVIKGCDKVRRAAIRDNSGEYYLMIEGEGLRDVMATYGVDPRKSYSNNIMEVSHTLGIEAARTMIIKEIKSTMENHGISIDERHLKLLADTMTYKGEVLGITRFGLAKMKESSLMLASFERTADHLFDAAYYGQVDHILGVSESIISGMPMRLGTGFFDLLQKSDEDIDQFHWSVDGLMGTCYAIFSKESHENQMCAIQWTPNYFHMGLEGNYMTKDIEIQNIKSFDRFYRKALNIDRNDKTSIPLISESLCCPSDLWLILSDLQSHHRPDQTLPQTLPDGGHHCLPIL</sequence>
<dbReference type="GO" id="GO:0031981">
    <property type="term" value="C:nuclear lumen"/>
    <property type="evidence" value="ECO:0007669"/>
    <property type="project" value="UniProtKB-ARBA"/>
</dbReference>
<dbReference type="Gene3D" id="1.10.132.30">
    <property type="match status" value="1"/>
</dbReference>
<dbReference type="InterPro" id="IPR015700">
    <property type="entry name" value="RPC1"/>
</dbReference>
<comment type="similarity">
    <text evidence="2 13">Belongs to the RNA polymerase beta' chain family.</text>
</comment>